<evidence type="ECO:0000313" key="9">
    <source>
        <dbReference type="Ensembl" id="ENSNNAP00000013791.1"/>
    </source>
</evidence>
<dbReference type="FunFam" id="3.10.250.10:FF:000006">
    <property type="entry name" value="neurotrypsin isoform X2"/>
    <property type="match status" value="3"/>
</dbReference>
<evidence type="ECO:0000256" key="3">
    <source>
        <dbReference type="ARBA" id="ARBA00022729"/>
    </source>
</evidence>
<feature type="disulfide bond" evidence="7">
    <location>
        <begin position="200"/>
        <end position="210"/>
    </location>
</feature>
<comment type="caution">
    <text evidence="7">Lacks conserved residue(s) required for the propagation of feature annotation.</text>
</comment>
<evidence type="ECO:0000256" key="7">
    <source>
        <dbReference type="PROSITE-ProRule" id="PRU00196"/>
    </source>
</evidence>
<dbReference type="Gene3D" id="3.10.250.10">
    <property type="entry name" value="SRCR-like domain"/>
    <property type="match status" value="4"/>
</dbReference>
<dbReference type="OMA" id="HWDLREA"/>
<feature type="domain" description="SRCR" evidence="8">
    <location>
        <begin position="26"/>
        <end position="126"/>
    </location>
</feature>
<dbReference type="PROSITE" id="PS00420">
    <property type="entry name" value="SRCR_1"/>
    <property type="match status" value="3"/>
</dbReference>
<dbReference type="InterPro" id="IPR001190">
    <property type="entry name" value="SRCR"/>
</dbReference>
<dbReference type="GO" id="GO:0005886">
    <property type="term" value="C:plasma membrane"/>
    <property type="evidence" value="ECO:0007669"/>
    <property type="project" value="TreeGrafter"/>
</dbReference>
<dbReference type="Proteomes" id="UP000694559">
    <property type="component" value="Unplaced"/>
</dbReference>
<dbReference type="FunFam" id="3.10.250.10:FF:000001">
    <property type="entry name" value="Lysyl oxidase 4 isoform X1"/>
    <property type="match status" value="1"/>
</dbReference>
<dbReference type="GO" id="GO:0004252">
    <property type="term" value="F:serine-type endopeptidase activity"/>
    <property type="evidence" value="ECO:0007669"/>
    <property type="project" value="TreeGrafter"/>
</dbReference>
<feature type="disulfide bond" evidence="7">
    <location>
        <begin position="351"/>
        <end position="415"/>
    </location>
</feature>
<sequence>IFLLKVVDTVFGGYTTLLTSFVPPELRLVDGSTRCAGRVEVYHNKQWGTVCGVDWDLNDANVVCRELECGTALKATGGAQFGQGSGTIWLDRVNCTGKEAFLNECLKRPWGEHSCDHSNDASVECSEPNKVRLVNGTSRCSGRVEVLHNQQWGTVCDDGWELTNAQVVCRELGCGIALAAPQGAKFGQGNDPIWLDDVKCKGTEAALHDCRLKDAGAVCSELRLVNGSSHCSGRVEIFHDQQWGTVCDDRWDIKHAEVICREMGCGVALRARREAYFGQGTGPIWLDDVNCQGTENFLSQCTASAWGTNNCHHGEDLIWDLYFIYIRLVNGSSHCVGRLEVFHNGLWGTVCDDNWGIEDAYVVCRQLGCASAISATRESNFGQGTGRIWMDEVQCIGTESFLNQCPSRPLGDNDCHHGEDAGVVCSGEFIN</sequence>
<comment type="subcellular location">
    <subcellularLocation>
        <location evidence="1">Secreted</location>
    </subcellularLocation>
</comment>
<feature type="domain" description="SRCR" evidence="8">
    <location>
        <begin position="222"/>
        <end position="317"/>
    </location>
</feature>
<feature type="disulfide bond" evidence="7">
    <location>
        <begin position="291"/>
        <end position="301"/>
    </location>
</feature>
<keyword evidence="5 7" id="KW-1015">Disulfide bond</keyword>
<dbReference type="AlphaFoldDB" id="A0A8C6XFS2"/>
<dbReference type="GeneTree" id="ENSGT00940000164475"/>
<evidence type="ECO:0000256" key="6">
    <source>
        <dbReference type="ARBA" id="ARBA00023180"/>
    </source>
</evidence>
<dbReference type="PROSITE" id="PS50287">
    <property type="entry name" value="SRCR_2"/>
    <property type="match status" value="4"/>
</dbReference>
<reference evidence="9" key="1">
    <citation type="submission" date="2025-08" db="UniProtKB">
        <authorList>
            <consortium name="Ensembl"/>
        </authorList>
    </citation>
    <scope>IDENTIFICATION</scope>
</reference>
<feature type="domain" description="SRCR" evidence="8">
    <location>
        <begin position="326"/>
        <end position="426"/>
    </location>
</feature>
<feature type="disulfide bond" evidence="7">
    <location>
        <begin position="247"/>
        <end position="311"/>
    </location>
</feature>
<protein>
    <recommendedName>
        <fullName evidence="8">SRCR domain-containing protein</fullName>
    </recommendedName>
</protein>
<keyword evidence="10" id="KW-1185">Reference proteome</keyword>
<dbReference type="OrthoDB" id="536948at2759"/>
<evidence type="ECO:0000256" key="2">
    <source>
        <dbReference type="ARBA" id="ARBA00022525"/>
    </source>
</evidence>
<dbReference type="InterPro" id="IPR036772">
    <property type="entry name" value="SRCR-like_dom_sf"/>
</dbReference>
<keyword evidence="4" id="KW-0677">Repeat</keyword>
<dbReference type="Pfam" id="PF00530">
    <property type="entry name" value="SRCR"/>
    <property type="match status" value="4"/>
</dbReference>
<dbReference type="GO" id="GO:0005615">
    <property type="term" value="C:extracellular space"/>
    <property type="evidence" value="ECO:0007669"/>
    <property type="project" value="TreeGrafter"/>
</dbReference>
<accession>A0A8C6XFS2</accession>
<dbReference type="PRINTS" id="PR00258">
    <property type="entry name" value="SPERACTRCPTR"/>
</dbReference>
<keyword evidence="6" id="KW-0325">Glycoprotein</keyword>
<feature type="disulfide bond" evidence="7">
    <location>
        <begin position="51"/>
        <end position="115"/>
    </location>
</feature>
<dbReference type="SMART" id="SM00202">
    <property type="entry name" value="SR"/>
    <property type="match status" value="4"/>
</dbReference>
<dbReference type="PANTHER" id="PTHR48071">
    <property type="entry name" value="SRCR DOMAIN-CONTAINING PROTEIN"/>
    <property type="match status" value="1"/>
</dbReference>
<reference evidence="9" key="2">
    <citation type="submission" date="2025-09" db="UniProtKB">
        <authorList>
            <consortium name="Ensembl"/>
        </authorList>
    </citation>
    <scope>IDENTIFICATION</scope>
</reference>
<evidence type="ECO:0000256" key="5">
    <source>
        <dbReference type="ARBA" id="ARBA00023157"/>
    </source>
</evidence>
<feature type="disulfide bond" evidence="7">
    <location>
        <begin position="95"/>
        <end position="105"/>
    </location>
</feature>
<evidence type="ECO:0000259" key="8">
    <source>
        <dbReference type="PROSITE" id="PS50287"/>
    </source>
</evidence>
<feature type="disulfide bond" evidence="7">
    <location>
        <begin position="64"/>
        <end position="125"/>
    </location>
</feature>
<feature type="disulfide bond" evidence="7">
    <location>
        <begin position="364"/>
        <end position="425"/>
    </location>
</feature>
<evidence type="ECO:0000313" key="10">
    <source>
        <dbReference type="Proteomes" id="UP000694559"/>
    </source>
</evidence>
<keyword evidence="3" id="KW-0732">Signal</keyword>
<evidence type="ECO:0000256" key="1">
    <source>
        <dbReference type="ARBA" id="ARBA00004613"/>
    </source>
</evidence>
<organism evidence="9 10">
    <name type="scientific">Naja naja</name>
    <name type="common">Indian cobra</name>
    <dbReference type="NCBI Taxonomy" id="35670"/>
    <lineage>
        <taxon>Eukaryota</taxon>
        <taxon>Metazoa</taxon>
        <taxon>Chordata</taxon>
        <taxon>Craniata</taxon>
        <taxon>Vertebrata</taxon>
        <taxon>Euteleostomi</taxon>
        <taxon>Lepidosauria</taxon>
        <taxon>Squamata</taxon>
        <taxon>Bifurcata</taxon>
        <taxon>Unidentata</taxon>
        <taxon>Episquamata</taxon>
        <taxon>Toxicofera</taxon>
        <taxon>Serpentes</taxon>
        <taxon>Colubroidea</taxon>
        <taxon>Elapidae</taxon>
        <taxon>Elapinae</taxon>
        <taxon>Naja</taxon>
    </lineage>
</organism>
<dbReference type="GO" id="GO:0031638">
    <property type="term" value="P:zymogen activation"/>
    <property type="evidence" value="ECO:0007669"/>
    <property type="project" value="TreeGrafter"/>
</dbReference>
<dbReference type="PANTHER" id="PTHR48071:SF15">
    <property type="entry name" value="SRCR DOMAIN-CONTAINING PROTEIN"/>
    <property type="match status" value="1"/>
</dbReference>
<keyword evidence="2" id="KW-0964">Secreted</keyword>
<evidence type="ECO:0000256" key="4">
    <source>
        <dbReference type="ARBA" id="ARBA00022737"/>
    </source>
</evidence>
<dbReference type="SUPFAM" id="SSF56487">
    <property type="entry name" value="SRCR-like"/>
    <property type="match status" value="4"/>
</dbReference>
<feature type="domain" description="SRCR" evidence="8">
    <location>
        <begin position="131"/>
        <end position="220"/>
    </location>
</feature>
<proteinExistence type="predicted"/>
<feature type="disulfide bond" evidence="7">
    <location>
        <begin position="395"/>
        <end position="405"/>
    </location>
</feature>
<dbReference type="Ensembl" id="ENSNNAT00000014444.1">
    <property type="protein sequence ID" value="ENSNNAP00000013791.1"/>
    <property type="gene ID" value="ENSNNAG00000009260.1"/>
</dbReference>
<name>A0A8C6XFS2_NAJNA</name>